<keyword evidence="2" id="KW-1185">Reference proteome</keyword>
<dbReference type="OrthoDB" id="3939321at2759"/>
<accession>A0A517LDG9</accession>
<evidence type="ECO:0008006" key="3">
    <source>
        <dbReference type="Google" id="ProtNLM"/>
    </source>
</evidence>
<gene>
    <name evidence="1" type="ORF">FKW77_002759</name>
</gene>
<evidence type="ECO:0000313" key="1">
    <source>
        <dbReference type="EMBL" id="QDS73672.1"/>
    </source>
</evidence>
<protein>
    <recommendedName>
        <fullName evidence="3">F-box domain-containing protein</fullName>
    </recommendedName>
</protein>
<dbReference type="AlphaFoldDB" id="A0A517LDG9"/>
<sequence length="489" mass="56049">MKLLKAKHRQKLTEVLRRLKKKPDELPPAILEAYPTDIIDAIADKLTMSDFCNLRLVSKTISLSTLLLFTRKYLSNIAVDFTRAGLQSLLDWASHYDISETVHFGSRITKLSFSFEHFVWTSNEEDAWMRLRRSTTNPIHRRSMKAEARKSAQEWRTHREMLKESLYSRKLEEIFRHVPSVTVQVLDERLDDYDGLEGTVMVIGQGRFKRPEMVSYMPSPLEGMDRLTFFLQELFAALQKSNAQLLGLISPPQGGYERSYAYLPIERFAGVIKQHEALPRSVSSWTFLGNCAVLDVSVSYLLDRNSSVEDQQTIVRMFKEAAQSLTRLCLRGIDTSRDTALLAIVDALVKEVHFPKLAHVQFDNGNVQAESLVAFFRKHSNTLQSFILTLIYTSSGAWPSIFTYLYNCQFPRLETMRVVRIGERQLKQKNDGSFDLGEDGRLMIWRIWPGANQVAEYAGFEEEVIAVDGLSRGKLKWMAETMTPIPTSL</sequence>
<reference evidence="1 2" key="1">
    <citation type="submission" date="2019-07" db="EMBL/GenBank/DDBJ databases">
        <title>Finished genome of Venturia effusa.</title>
        <authorList>
            <person name="Young C.A."/>
            <person name="Cox M.P."/>
            <person name="Ganley A.R.D."/>
            <person name="David W.J."/>
        </authorList>
    </citation>
    <scope>NUCLEOTIDE SEQUENCE [LARGE SCALE GENOMIC DNA]</scope>
    <source>
        <strain evidence="2">albino</strain>
    </source>
</reference>
<dbReference type="EMBL" id="CP042194">
    <property type="protein sequence ID" value="QDS73672.1"/>
    <property type="molecule type" value="Genomic_DNA"/>
</dbReference>
<evidence type="ECO:0000313" key="2">
    <source>
        <dbReference type="Proteomes" id="UP000316270"/>
    </source>
</evidence>
<organism evidence="1 2">
    <name type="scientific">Venturia effusa</name>
    <dbReference type="NCBI Taxonomy" id="50376"/>
    <lineage>
        <taxon>Eukaryota</taxon>
        <taxon>Fungi</taxon>
        <taxon>Dikarya</taxon>
        <taxon>Ascomycota</taxon>
        <taxon>Pezizomycotina</taxon>
        <taxon>Dothideomycetes</taxon>
        <taxon>Pleosporomycetidae</taxon>
        <taxon>Venturiales</taxon>
        <taxon>Venturiaceae</taxon>
        <taxon>Venturia</taxon>
    </lineage>
</organism>
<proteinExistence type="predicted"/>
<name>A0A517LDG9_9PEZI</name>
<dbReference type="Proteomes" id="UP000316270">
    <property type="component" value="Chromosome 10"/>
</dbReference>